<name>A0A840AKC3_9HYPH</name>
<reference evidence="1 2" key="1">
    <citation type="submission" date="2020-08" db="EMBL/GenBank/DDBJ databases">
        <title>Genomic Encyclopedia of Type Strains, Phase IV (KMG-IV): sequencing the most valuable type-strain genomes for metagenomic binning, comparative biology and taxonomic classification.</title>
        <authorList>
            <person name="Goeker M."/>
        </authorList>
    </citation>
    <scope>NUCLEOTIDE SEQUENCE [LARGE SCALE GENOMIC DNA]</scope>
    <source>
        <strain evidence="1 2">DSM 25966</strain>
    </source>
</reference>
<dbReference type="Gene3D" id="2.60.120.620">
    <property type="entry name" value="q2cbj1_9rhob like domain"/>
    <property type="match status" value="1"/>
</dbReference>
<dbReference type="EMBL" id="JACIDS010000001">
    <property type="protein sequence ID" value="MBB3929818.1"/>
    <property type="molecule type" value="Genomic_DNA"/>
</dbReference>
<evidence type="ECO:0000313" key="1">
    <source>
        <dbReference type="EMBL" id="MBB3929818.1"/>
    </source>
</evidence>
<dbReference type="RefSeq" id="WP_183397437.1">
    <property type="nucleotide sequence ID" value="NZ_JACIDS010000001.1"/>
</dbReference>
<organism evidence="1 2">
    <name type="scientific">Kaistia hirudinis</name>
    <dbReference type="NCBI Taxonomy" id="1293440"/>
    <lineage>
        <taxon>Bacteria</taxon>
        <taxon>Pseudomonadati</taxon>
        <taxon>Pseudomonadota</taxon>
        <taxon>Alphaproteobacteria</taxon>
        <taxon>Hyphomicrobiales</taxon>
        <taxon>Kaistiaceae</taxon>
        <taxon>Kaistia</taxon>
    </lineage>
</organism>
<comment type="caution">
    <text evidence="1">The sequence shown here is derived from an EMBL/GenBank/DDBJ whole genome shotgun (WGS) entry which is preliminary data.</text>
</comment>
<dbReference type="AlphaFoldDB" id="A0A840AKC3"/>
<dbReference type="SUPFAM" id="SSF51197">
    <property type="entry name" value="Clavaminate synthase-like"/>
    <property type="match status" value="1"/>
</dbReference>
<accession>A0A840AKC3</accession>
<proteinExistence type="predicted"/>
<dbReference type="GO" id="GO:0016706">
    <property type="term" value="F:2-oxoglutarate-dependent dioxygenase activity"/>
    <property type="evidence" value="ECO:0007669"/>
    <property type="project" value="UniProtKB-ARBA"/>
</dbReference>
<protein>
    <submittedName>
        <fullName evidence="1">Ectoine hydroxylase-related dioxygenase (Phytanoyl-CoA dioxygenase family)</fullName>
    </submittedName>
</protein>
<gene>
    <name evidence="1" type="ORF">GGR25_000837</name>
</gene>
<dbReference type="PANTHER" id="PTHR20883">
    <property type="entry name" value="PHYTANOYL-COA DIOXYGENASE DOMAIN CONTAINING 1"/>
    <property type="match status" value="1"/>
</dbReference>
<evidence type="ECO:0000313" key="2">
    <source>
        <dbReference type="Proteomes" id="UP000553963"/>
    </source>
</evidence>
<dbReference type="Pfam" id="PF05721">
    <property type="entry name" value="PhyH"/>
    <property type="match status" value="1"/>
</dbReference>
<dbReference type="GO" id="GO:0005506">
    <property type="term" value="F:iron ion binding"/>
    <property type="evidence" value="ECO:0007669"/>
    <property type="project" value="UniProtKB-ARBA"/>
</dbReference>
<dbReference type="PANTHER" id="PTHR20883:SF51">
    <property type="entry name" value="PHYTANOYL-COA HYDROXYLASE"/>
    <property type="match status" value="1"/>
</dbReference>
<keyword evidence="2" id="KW-1185">Reference proteome</keyword>
<dbReference type="Proteomes" id="UP000553963">
    <property type="component" value="Unassembled WGS sequence"/>
</dbReference>
<sequence>MLTHEQYQRYQNDGYVIIPGLLNREETAHFRDTAREDLRRQAEAGETMRKGDKAGNTTLLKMWYEAADDVYGYVARDERLVNVARQIIGKDTYLYSHKMTMKEPREGGAWEWHQDYGYWYQNKCLAPEMLSIWISLDKSVKENGCLQVLPGSHKLGRLDHIRVDGQTVVDEEYLNAALQRFPLLYVEMEPGDALIFDCNLLHRSDANTSDMPRWGYIASYNAVENEPFRKVRDYGHFQVMKQVPAGTLLTAKAKVPA</sequence>
<keyword evidence="1" id="KW-0560">Oxidoreductase</keyword>
<keyword evidence="1" id="KW-0223">Dioxygenase</keyword>
<dbReference type="InterPro" id="IPR008775">
    <property type="entry name" value="Phytyl_CoA_dOase-like"/>
</dbReference>